<sequence length="285" mass="31835">MIQGIGLGLIIILVGVGYACWRWFSALGRPQSAQTQVQAESELNGVPTIFLPGYFGNRFSFGFLLRRLVAAYAANKSMVIFVDRHGKLKVIGDLADTRSLVQVVFRDKTSRPKQQAEWLMTICELLATQYGVAAVNLVGHSMGCITIFWFLTHHQQAMPLAIKRVITIAGPFNDSEIAKSTGEIDAYPINATGPQEKTAIYRALARKVMMIPKGIKFLNIAGTISTDQQNDGQVSLNSAFSLRYLLRDPLIYYRELVIRGKRATHRLLHENRVVDAHIAKFIWNA</sequence>
<comment type="caution">
    <text evidence="1">The sequence shown here is derived from an EMBL/GenBank/DDBJ whole genome shotgun (WGS) entry which is preliminary data.</text>
</comment>
<name>A0ABQ3W4P5_9LACO</name>
<proteinExistence type="predicted"/>
<gene>
    <name evidence="1" type="ORF">YK48G_26360</name>
</gene>
<keyword evidence="2" id="KW-1185">Reference proteome</keyword>
<dbReference type="Gene3D" id="3.40.50.1820">
    <property type="entry name" value="alpha/beta hydrolase"/>
    <property type="match status" value="1"/>
</dbReference>
<evidence type="ECO:0000313" key="1">
    <source>
        <dbReference type="EMBL" id="GHP15211.1"/>
    </source>
</evidence>
<accession>A0ABQ3W4P5</accession>
<keyword evidence="1" id="KW-0378">Hydrolase</keyword>
<dbReference type="Proteomes" id="UP000604765">
    <property type="component" value="Unassembled WGS sequence"/>
</dbReference>
<dbReference type="SUPFAM" id="SSF53474">
    <property type="entry name" value="alpha/beta-Hydrolases"/>
    <property type="match status" value="1"/>
</dbReference>
<dbReference type="Pfam" id="PF06028">
    <property type="entry name" value="DUF915"/>
    <property type="match status" value="1"/>
</dbReference>
<dbReference type="InterPro" id="IPR010315">
    <property type="entry name" value="DUF915_hydro-like"/>
</dbReference>
<reference evidence="1 2" key="1">
    <citation type="journal article" date="2021" name="Int. J. Syst. Evol. Microbiol.">
        <title>Lentilactobacillus fungorum sp. nov., isolated from spent mushroom substrates.</title>
        <authorList>
            <person name="Tohno M."/>
            <person name="Tanizawa Y."/>
            <person name="Kojima Y."/>
            <person name="Sakamoto M."/>
            <person name="Ohkuma M."/>
            <person name="Kobayashi H."/>
        </authorList>
    </citation>
    <scope>NUCLEOTIDE SEQUENCE [LARGE SCALE GENOMIC DNA]</scope>
    <source>
        <strain evidence="1 2">YK48G</strain>
    </source>
</reference>
<organism evidence="1 2">
    <name type="scientific">Lentilactobacillus fungorum</name>
    <dbReference type="NCBI Taxonomy" id="2201250"/>
    <lineage>
        <taxon>Bacteria</taxon>
        <taxon>Bacillati</taxon>
        <taxon>Bacillota</taxon>
        <taxon>Bacilli</taxon>
        <taxon>Lactobacillales</taxon>
        <taxon>Lactobacillaceae</taxon>
        <taxon>Lentilactobacillus</taxon>
    </lineage>
</organism>
<protein>
    <submittedName>
        <fullName evidence="1">Hydrolase</fullName>
    </submittedName>
</protein>
<dbReference type="RefSeq" id="WP_232365385.1">
    <property type="nucleotide sequence ID" value="NZ_BNJR01000021.1"/>
</dbReference>
<dbReference type="InterPro" id="IPR029058">
    <property type="entry name" value="AB_hydrolase_fold"/>
</dbReference>
<evidence type="ECO:0000313" key="2">
    <source>
        <dbReference type="Proteomes" id="UP000604765"/>
    </source>
</evidence>
<dbReference type="GO" id="GO:0016787">
    <property type="term" value="F:hydrolase activity"/>
    <property type="evidence" value="ECO:0007669"/>
    <property type="project" value="UniProtKB-KW"/>
</dbReference>
<dbReference type="EMBL" id="BNJR01000021">
    <property type="protein sequence ID" value="GHP15211.1"/>
    <property type="molecule type" value="Genomic_DNA"/>
</dbReference>